<dbReference type="SUPFAM" id="SSF54523">
    <property type="entry name" value="Pili subunits"/>
    <property type="match status" value="1"/>
</dbReference>
<evidence type="ECO:0000259" key="12">
    <source>
        <dbReference type="Pfam" id="PF12019"/>
    </source>
</evidence>
<comment type="caution">
    <text evidence="13">The sequence shown here is derived from an EMBL/GenBank/DDBJ whole genome shotgun (WGS) entry which is preliminary data.</text>
</comment>
<evidence type="ECO:0000256" key="9">
    <source>
        <dbReference type="ARBA" id="ARBA00025772"/>
    </source>
</evidence>
<evidence type="ECO:0000256" key="6">
    <source>
        <dbReference type="ARBA" id="ARBA00022692"/>
    </source>
</evidence>
<keyword evidence="6 11" id="KW-0812">Transmembrane</keyword>
<comment type="similarity">
    <text evidence="9">Belongs to the GSP H family.</text>
</comment>
<keyword evidence="7 11" id="KW-1133">Transmembrane helix</keyword>
<reference evidence="13 14" key="1">
    <citation type="journal article" date="2017" name="Int. J. Syst. Evol. Microbiol.">
        <title>Oleiagrimonas citrea sp. nov., a marine bacterium isolated from tidal flat sediment and emended description of the genus Oleiagrimonas Fang et al. 2015 and Oleiagrimonas soli.</title>
        <authorList>
            <person name="Yang S.H."/>
            <person name="Seo H.S."/>
            <person name="Seong C.N."/>
            <person name="Kwon K.K."/>
        </authorList>
    </citation>
    <scope>NUCLEOTIDE SEQUENCE [LARGE SCALE GENOMIC DNA]</scope>
    <source>
        <strain evidence="13 14">MEBiC09124</strain>
    </source>
</reference>
<dbReference type="InterPro" id="IPR022346">
    <property type="entry name" value="T2SS_GspH"/>
</dbReference>
<dbReference type="GO" id="GO:0015628">
    <property type="term" value="P:protein secretion by the type II secretion system"/>
    <property type="evidence" value="ECO:0007669"/>
    <property type="project" value="InterPro"/>
</dbReference>
<evidence type="ECO:0000256" key="10">
    <source>
        <dbReference type="ARBA" id="ARBA00030775"/>
    </source>
</evidence>
<evidence type="ECO:0000256" key="4">
    <source>
        <dbReference type="ARBA" id="ARBA00022481"/>
    </source>
</evidence>
<organism evidence="13 14">
    <name type="scientific">Oleiagrimonas citrea</name>
    <dbReference type="NCBI Taxonomy" id="1665687"/>
    <lineage>
        <taxon>Bacteria</taxon>
        <taxon>Pseudomonadati</taxon>
        <taxon>Pseudomonadota</taxon>
        <taxon>Gammaproteobacteria</taxon>
        <taxon>Lysobacterales</taxon>
        <taxon>Rhodanobacteraceae</taxon>
        <taxon>Oleiagrimonas</taxon>
    </lineage>
</organism>
<dbReference type="GO" id="GO:0015627">
    <property type="term" value="C:type II protein secretion system complex"/>
    <property type="evidence" value="ECO:0007669"/>
    <property type="project" value="InterPro"/>
</dbReference>
<proteinExistence type="inferred from homology"/>
<keyword evidence="14" id="KW-1185">Reference proteome</keyword>
<keyword evidence="5" id="KW-0997">Cell inner membrane</keyword>
<sequence length="176" mass="18875">MPGNKRKSRGFTLIEQIAALGIFAVLIGVAVPSMQGLLHRNQAHVAMDALSRALHATRMLAIERQRHVLLCPSADGRRCSGGHQWQHGWVIALDRDNDGQPDGDVFSSQASLPGVRILGGRNRTHVRYHADGSAPGSNLTLVICPTGDIGSTVDALVVSNVGRIRSGHVPAARCRR</sequence>
<dbReference type="RefSeq" id="WP_168608542.1">
    <property type="nucleotide sequence ID" value="NZ_JAAZQD010000001.1"/>
</dbReference>
<dbReference type="InterPro" id="IPR045584">
    <property type="entry name" value="Pilin-like"/>
</dbReference>
<evidence type="ECO:0000256" key="8">
    <source>
        <dbReference type="ARBA" id="ARBA00023136"/>
    </source>
</evidence>
<gene>
    <name evidence="13" type="ORF">HF690_03780</name>
</gene>
<feature type="domain" description="General secretion pathway GspH" evidence="12">
    <location>
        <begin position="47"/>
        <end position="162"/>
    </location>
</feature>
<dbReference type="Proteomes" id="UP000541636">
    <property type="component" value="Unassembled WGS sequence"/>
</dbReference>
<protein>
    <recommendedName>
        <fullName evidence="2">Type II secretion system protein H</fullName>
    </recommendedName>
    <alternativeName>
        <fullName evidence="10">General secretion pathway protein H</fullName>
    </alternativeName>
</protein>
<keyword evidence="3" id="KW-1003">Cell membrane</keyword>
<dbReference type="GO" id="GO:0005886">
    <property type="term" value="C:plasma membrane"/>
    <property type="evidence" value="ECO:0007669"/>
    <property type="project" value="UniProtKB-SubCell"/>
</dbReference>
<dbReference type="AlphaFoldDB" id="A0A846ZJT8"/>
<evidence type="ECO:0000313" key="13">
    <source>
        <dbReference type="EMBL" id="NKZ38072.1"/>
    </source>
</evidence>
<evidence type="ECO:0000256" key="1">
    <source>
        <dbReference type="ARBA" id="ARBA00004377"/>
    </source>
</evidence>
<comment type="subcellular location">
    <subcellularLocation>
        <location evidence="1">Cell inner membrane</location>
        <topology evidence="1">Single-pass membrane protein</topology>
    </subcellularLocation>
</comment>
<keyword evidence="8 11" id="KW-0472">Membrane</keyword>
<dbReference type="InterPro" id="IPR012902">
    <property type="entry name" value="N_methyl_site"/>
</dbReference>
<evidence type="ECO:0000256" key="3">
    <source>
        <dbReference type="ARBA" id="ARBA00022475"/>
    </source>
</evidence>
<dbReference type="NCBIfam" id="TIGR02532">
    <property type="entry name" value="IV_pilin_GFxxxE"/>
    <property type="match status" value="1"/>
</dbReference>
<dbReference type="Pfam" id="PF07963">
    <property type="entry name" value="N_methyl"/>
    <property type="match status" value="1"/>
</dbReference>
<evidence type="ECO:0000256" key="11">
    <source>
        <dbReference type="SAM" id="Phobius"/>
    </source>
</evidence>
<dbReference type="Pfam" id="PF12019">
    <property type="entry name" value="GspH"/>
    <property type="match status" value="1"/>
</dbReference>
<accession>A0A846ZJT8</accession>
<keyword evidence="4" id="KW-0488">Methylation</keyword>
<dbReference type="Gene3D" id="3.55.40.10">
    <property type="entry name" value="minor pseudopilin epsh domain"/>
    <property type="match status" value="1"/>
</dbReference>
<dbReference type="EMBL" id="JAAZQD010000001">
    <property type="protein sequence ID" value="NKZ38072.1"/>
    <property type="molecule type" value="Genomic_DNA"/>
</dbReference>
<evidence type="ECO:0000313" key="14">
    <source>
        <dbReference type="Proteomes" id="UP000541636"/>
    </source>
</evidence>
<feature type="transmembrane region" description="Helical" evidence="11">
    <location>
        <begin position="12"/>
        <end position="31"/>
    </location>
</feature>
<evidence type="ECO:0000256" key="7">
    <source>
        <dbReference type="ARBA" id="ARBA00022989"/>
    </source>
</evidence>
<evidence type="ECO:0000256" key="2">
    <source>
        <dbReference type="ARBA" id="ARBA00021549"/>
    </source>
</evidence>
<name>A0A846ZJT8_9GAMM</name>
<evidence type="ECO:0000256" key="5">
    <source>
        <dbReference type="ARBA" id="ARBA00022519"/>
    </source>
</evidence>